<organism evidence="2 3">
    <name type="scientific">Somion occarium</name>
    <dbReference type="NCBI Taxonomy" id="3059160"/>
    <lineage>
        <taxon>Eukaryota</taxon>
        <taxon>Fungi</taxon>
        <taxon>Dikarya</taxon>
        <taxon>Basidiomycota</taxon>
        <taxon>Agaricomycotina</taxon>
        <taxon>Agaricomycetes</taxon>
        <taxon>Polyporales</taxon>
        <taxon>Cerrenaceae</taxon>
        <taxon>Somion</taxon>
    </lineage>
</organism>
<sequence length="456" mass="50916">MLDLSKLTSYPPPVSFGPVADVKVRPLLPLSTPPAPVTLPSLPPSPRSCTLGPSWTISTHLIPAAYPRTTPDIDIAPPVFSPNKEKWKQHVADTTNELSQLKRKQANGELDGLKKSEKLLWCVADRYVRKDRKSENVGGASKGVSLFFAHANGFNKEIWEPTLQYLLNSINTVDIVEIWLWQAINHGDAALINASNLCGIYDWVDNARDILHFLLYYMPSSTVDVPPAHLTRLTESVARSRKTFGFQTRQLVAVGHSFGGCSVALAAINHPALFSSIIFVDPMIRVLRPDQPLASSAVYKNVSGAISRRAHWSSRDEARRLFLKSPFFQAWDRAVLDAYIDYGLTEDEQSGGVKLKMPGFQEAVVFAESLTCYETWLLLDQLHENIELRWIMPGKVPPEELVEKQELVWKRPKNSSNVLIHSAGHLISHEAPKKLALEISSFLERKYGVPSPSSRL</sequence>
<dbReference type="Proteomes" id="UP001497453">
    <property type="component" value="Chromosome 5"/>
</dbReference>
<evidence type="ECO:0000313" key="2">
    <source>
        <dbReference type="EMBL" id="CAL1709913.1"/>
    </source>
</evidence>
<dbReference type="InterPro" id="IPR029058">
    <property type="entry name" value="AB_hydrolase_fold"/>
</dbReference>
<name>A0ABP1DS44_9APHY</name>
<accession>A0ABP1DS44</accession>
<proteinExistence type="predicted"/>
<protein>
    <recommendedName>
        <fullName evidence="1">AB hydrolase-1 domain-containing protein</fullName>
    </recommendedName>
</protein>
<dbReference type="SUPFAM" id="SSF53474">
    <property type="entry name" value="alpha/beta-Hydrolases"/>
    <property type="match status" value="1"/>
</dbReference>
<reference evidence="3" key="1">
    <citation type="submission" date="2024-04" db="EMBL/GenBank/DDBJ databases">
        <authorList>
            <person name="Shaw F."/>
            <person name="Minotto A."/>
        </authorList>
    </citation>
    <scope>NUCLEOTIDE SEQUENCE [LARGE SCALE GENOMIC DNA]</scope>
</reference>
<dbReference type="EMBL" id="OZ037948">
    <property type="protein sequence ID" value="CAL1709913.1"/>
    <property type="molecule type" value="Genomic_DNA"/>
</dbReference>
<keyword evidence="3" id="KW-1185">Reference proteome</keyword>
<dbReference type="Pfam" id="PF12697">
    <property type="entry name" value="Abhydrolase_6"/>
    <property type="match status" value="1"/>
</dbReference>
<evidence type="ECO:0000259" key="1">
    <source>
        <dbReference type="Pfam" id="PF12697"/>
    </source>
</evidence>
<dbReference type="InterPro" id="IPR000073">
    <property type="entry name" value="AB_hydrolase_1"/>
</dbReference>
<feature type="domain" description="AB hydrolase-1" evidence="1">
    <location>
        <begin position="146"/>
        <end position="436"/>
    </location>
</feature>
<gene>
    <name evidence="2" type="ORF">GFSPODELE1_LOCUS7565</name>
</gene>
<dbReference type="Gene3D" id="3.40.50.1820">
    <property type="entry name" value="alpha/beta hydrolase"/>
    <property type="match status" value="1"/>
</dbReference>
<evidence type="ECO:0000313" key="3">
    <source>
        <dbReference type="Proteomes" id="UP001497453"/>
    </source>
</evidence>